<accession>A0A5P9NLJ2</accession>
<keyword evidence="3 4" id="KW-0408">Iron</keyword>
<evidence type="ECO:0000256" key="2">
    <source>
        <dbReference type="ARBA" id="ARBA00022723"/>
    </source>
</evidence>
<feature type="domain" description="Cytochrome c" evidence="5">
    <location>
        <begin position="271"/>
        <end position="358"/>
    </location>
</feature>
<dbReference type="SUPFAM" id="SSF46626">
    <property type="entry name" value="Cytochrome c"/>
    <property type="match status" value="1"/>
</dbReference>
<dbReference type="OrthoDB" id="9814708at2"/>
<gene>
    <name evidence="6" type="ORF">EY643_09080</name>
</gene>
<keyword evidence="7" id="KW-1185">Reference proteome</keyword>
<protein>
    <submittedName>
        <fullName evidence="6">C-type cytochrome</fullName>
    </submittedName>
</protein>
<dbReference type="Pfam" id="PF00034">
    <property type="entry name" value="Cytochrom_C"/>
    <property type="match status" value="1"/>
</dbReference>
<dbReference type="Gene3D" id="2.120.10.30">
    <property type="entry name" value="TolB, C-terminal domain"/>
    <property type="match status" value="1"/>
</dbReference>
<name>A0A5P9NLJ2_9GAMM</name>
<dbReference type="PROSITE" id="PS51007">
    <property type="entry name" value="CYTC"/>
    <property type="match status" value="1"/>
</dbReference>
<dbReference type="GO" id="GO:0009055">
    <property type="term" value="F:electron transfer activity"/>
    <property type="evidence" value="ECO:0007669"/>
    <property type="project" value="InterPro"/>
</dbReference>
<evidence type="ECO:0000313" key="6">
    <source>
        <dbReference type="EMBL" id="QFU75798.1"/>
    </source>
</evidence>
<dbReference type="InterPro" id="IPR011042">
    <property type="entry name" value="6-blade_b-propeller_TolB-like"/>
</dbReference>
<dbReference type="GO" id="GO:0020037">
    <property type="term" value="F:heme binding"/>
    <property type="evidence" value="ECO:0007669"/>
    <property type="project" value="InterPro"/>
</dbReference>
<dbReference type="InterPro" id="IPR009056">
    <property type="entry name" value="Cyt_c-like_dom"/>
</dbReference>
<dbReference type="SUPFAM" id="SSF63829">
    <property type="entry name" value="Calcium-dependent phosphotriesterase"/>
    <property type="match status" value="1"/>
</dbReference>
<dbReference type="PANTHER" id="PTHR33546:SF1">
    <property type="entry name" value="LARGE, MULTIFUNCTIONAL SECRETED PROTEIN"/>
    <property type="match status" value="1"/>
</dbReference>
<dbReference type="RefSeq" id="WP_152661905.1">
    <property type="nucleotide sequence ID" value="NZ_CP036422.1"/>
</dbReference>
<evidence type="ECO:0000256" key="4">
    <source>
        <dbReference type="PROSITE-ProRule" id="PRU00433"/>
    </source>
</evidence>
<dbReference type="Proteomes" id="UP000326287">
    <property type="component" value="Chromosome"/>
</dbReference>
<reference evidence="6 7" key="1">
    <citation type="submission" date="2019-02" db="EMBL/GenBank/DDBJ databases">
        <authorList>
            <person name="Li S.-H."/>
        </authorList>
    </citation>
    <scope>NUCLEOTIDE SEQUENCE [LARGE SCALE GENOMIC DNA]</scope>
    <source>
        <strain evidence="6 7">IMCC14385</strain>
    </source>
</reference>
<dbReference type="PANTHER" id="PTHR33546">
    <property type="entry name" value="LARGE, MULTIFUNCTIONAL SECRETED PROTEIN-RELATED"/>
    <property type="match status" value="1"/>
</dbReference>
<keyword evidence="2 4" id="KW-0479">Metal-binding</keyword>
<keyword evidence="1 4" id="KW-0349">Heme</keyword>
<evidence type="ECO:0000256" key="3">
    <source>
        <dbReference type="ARBA" id="ARBA00023004"/>
    </source>
</evidence>
<dbReference type="GO" id="GO:0046872">
    <property type="term" value="F:metal ion binding"/>
    <property type="evidence" value="ECO:0007669"/>
    <property type="project" value="UniProtKB-KW"/>
</dbReference>
<dbReference type="AlphaFoldDB" id="A0A5P9NLJ2"/>
<dbReference type="InterPro" id="IPR036909">
    <property type="entry name" value="Cyt_c-like_dom_sf"/>
</dbReference>
<evidence type="ECO:0000313" key="7">
    <source>
        <dbReference type="Proteomes" id="UP000326287"/>
    </source>
</evidence>
<evidence type="ECO:0000259" key="5">
    <source>
        <dbReference type="PROSITE" id="PS51007"/>
    </source>
</evidence>
<organism evidence="6 7">
    <name type="scientific">Halioglobus maricola</name>
    <dbReference type="NCBI Taxonomy" id="2601894"/>
    <lineage>
        <taxon>Bacteria</taxon>
        <taxon>Pseudomonadati</taxon>
        <taxon>Pseudomonadota</taxon>
        <taxon>Gammaproteobacteria</taxon>
        <taxon>Cellvibrionales</taxon>
        <taxon>Halieaceae</taxon>
        <taxon>Halioglobus</taxon>
    </lineage>
</organism>
<proteinExistence type="predicted"/>
<dbReference type="KEGG" id="halc:EY643_09080"/>
<evidence type="ECO:0000256" key="1">
    <source>
        <dbReference type="ARBA" id="ARBA00022617"/>
    </source>
</evidence>
<dbReference type="Gene3D" id="1.10.760.10">
    <property type="entry name" value="Cytochrome c-like domain"/>
    <property type="match status" value="1"/>
</dbReference>
<sequence>MNTLFRFLFVYLPAGVLGLAGALALVVWLGKLASWEDIEYLADKYEEEGIGPVLSVIKVELFGVDDALVADPGYGRIPVAGKGHTPWVLRGNLDGRVRTLKLAMAPQLWAAYELESASLYQVWEGDVLFEGSVYDYRHGPQPTSRGQWFVRNDQPVQWFLTVRGKDKPAEVEYLGHDYTLGSDEVVIRYVLRAGRKQLEVHERPQLVERDGQRMLQRSFDKFSGDTQLQAGFNTATGERRLIEESLIYPLAQSADIPEYLNPDRGRDAEEGELAAGEQVIANSDCLSCHNEQHRAVGPAWAEVAQRYRGKLQREVIDSLVASVRDGGSGQWGKVPMTPHPGLSEQQLQDAVTYILKVEPPEESLDVPTDPAGKPYSATRAYDVLPRLAAHHPAFELDNLAPPGFEPKVGGLRFRADGKLLVTSWDADGAVFLLDPGAPEEQRVKRIAEGLHEPLGIAVQGDRVFVLQKQELTELIDLDGDEIVDRYRAHSYDWQASPNFHSFGFGLLERDERFYFLTSICILPGGASCPEQLLDQGKLLEVDMGGEASVYASGFRTPNGIAFGPDDAIYVNDNQGDWLPSSKLLRVERGGFYGSRAVPDEGVQSAEEVPPVVWLPQDEVGNSPSEPMAIESGPYAGQMIHGDVYNGGIKRVYMEEVEGRKQGAVFHFSGGFLGSVNRLVTGPDGAIYVGEIGNPPNWGEYGKLWYGLERLRYKGQPAFEMLAVKAQPDGFSIVLTEPLAEDISVLPGDLHAMQWFYYPTVQYGGPKFDQQMLEVQSLTLSGDRRTLHAELPGLKPGYVAYLRLPEHYRSATGAEFWTREAWYTLNAIPSLH</sequence>
<dbReference type="EMBL" id="CP036422">
    <property type="protein sequence ID" value="QFU75798.1"/>
    <property type="molecule type" value="Genomic_DNA"/>
</dbReference>